<dbReference type="EMBL" id="AP022577">
    <property type="protein sequence ID" value="BBX84088.1"/>
    <property type="molecule type" value="Genomic_DNA"/>
</dbReference>
<organism evidence="1 2">
    <name type="scientific">Mycolicibacterium aubagnense</name>
    <dbReference type="NCBI Taxonomy" id="319707"/>
    <lineage>
        <taxon>Bacteria</taxon>
        <taxon>Bacillati</taxon>
        <taxon>Actinomycetota</taxon>
        <taxon>Actinomycetes</taxon>
        <taxon>Mycobacteriales</taxon>
        <taxon>Mycobacteriaceae</taxon>
        <taxon>Mycolicibacterium</taxon>
    </lineage>
</organism>
<evidence type="ECO:0008006" key="3">
    <source>
        <dbReference type="Google" id="ProtNLM"/>
    </source>
</evidence>
<name>A0ABM7IBH0_9MYCO</name>
<evidence type="ECO:0000313" key="1">
    <source>
        <dbReference type="EMBL" id="BBX84088.1"/>
    </source>
</evidence>
<dbReference type="Proteomes" id="UP000465609">
    <property type="component" value="Chromosome"/>
</dbReference>
<proteinExistence type="predicted"/>
<evidence type="ECO:0000313" key="2">
    <source>
        <dbReference type="Proteomes" id="UP000465609"/>
    </source>
</evidence>
<gene>
    <name evidence="1" type="ORF">MAUB_19610</name>
</gene>
<accession>A0ABM7IBH0</accession>
<protein>
    <recommendedName>
        <fullName evidence="3">Nuclease</fullName>
    </recommendedName>
</protein>
<reference evidence="1 2" key="1">
    <citation type="journal article" date="2019" name="Emerg. Microbes Infect.">
        <title>Comprehensive subspecies identification of 175 nontuberculous mycobacteria species based on 7547 genomic profiles.</title>
        <authorList>
            <person name="Matsumoto Y."/>
            <person name="Kinjo T."/>
            <person name="Motooka D."/>
            <person name="Nabeya D."/>
            <person name="Jung N."/>
            <person name="Uechi K."/>
            <person name="Horii T."/>
            <person name="Iida T."/>
            <person name="Fujita J."/>
            <person name="Nakamura S."/>
        </authorList>
    </citation>
    <scope>NUCLEOTIDE SEQUENCE [LARGE SCALE GENOMIC DNA]</scope>
    <source>
        <strain evidence="1 2">JCM 15296</strain>
    </source>
</reference>
<keyword evidence="2" id="KW-1185">Reference proteome</keyword>
<sequence length="201" mass="21605">MGAATEDAALTAFPLLPINEDLWATSTALVADSLAPFMLEAIRLENQWEAAIAQPFEDEVNDFFRSRGFASGPVSMSGYWDPQGPGADVLRDAINGRLATPTGGPPLSGQVDVLAIGEHGCFVIECKSVSAMIKPTNMFGRISPDDADSWRSKVSSKVQWLRPRLDRAVDVGVVVVEGLQYLNSAEETADIPVMPLPSSRT</sequence>